<dbReference type="Proteomes" id="UP001595923">
    <property type="component" value="Unassembled WGS sequence"/>
</dbReference>
<keyword evidence="2" id="KW-1133">Transmembrane helix</keyword>
<feature type="compositionally biased region" description="Pro residues" evidence="1">
    <location>
        <begin position="317"/>
        <end position="349"/>
    </location>
</feature>
<feature type="compositionally biased region" description="Basic and acidic residues" evidence="1">
    <location>
        <begin position="1378"/>
        <end position="1390"/>
    </location>
</feature>
<feature type="compositionally biased region" description="Gly residues" evidence="1">
    <location>
        <begin position="576"/>
        <end position="604"/>
    </location>
</feature>
<feature type="region of interest" description="Disordered" evidence="1">
    <location>
        <begin position="1555"/>
        <end position="1607"/>
    </location>
</feature>
<gene>
    <name evidence="4" type="ORF">ACFO4E_29055</name>
</gene>
<feature type="compositionally biased region" description="Basic and acidic residues" evidence="1">
    <location>
        <begin position="622"/>
        <end position="632"/>
    </location>
</feature>
<feature type="transmembrane region" description="Helical" evidence="2">
    <location>
        <begin position="158"/>
        <end position="180"/>
    </location>
</feature>
<keyword evidence="2" id="KW-0472">Membrane</keyword>
<feature type="compositionally biased region" description="Pro residues" evidence="1">
    <location>
        <begin position="657"/>
        <end position="667"/>
    </location>
</feature>
<feature type="compositionally biased region" description="Basic and acidic residues" evidence="1">
    <location>
        <begin position="3405"/>
        <end position="3414"/>
    </location>
</feature>
<feature type="compositionally biased region" description="Basic and acidic residues" evidence="1">
    <location>
        <begin position="959"/>
        <end position="975"/>
    </location>
</feature>
<feature type="region of interest" description="Disordered" evidence="1">
    <location>
        <begin position="1070"/>
        <end position="1092"/>
    </location>
</feature>
<feature type="region of interest" description="Disordered" evidence="1">
    <location>
        <begin position="552"/>
        <end position="1029"/>
    </location>
</feature>
<dbReference type="InterPro" id="IPR057746">
    <property type="entry name" value="CpnT-like_N"/>
</dbReference>
<feature type="region of interest" description="Disordered" evidence="1">
    <location>
        <begin position="2693"/>
        <end position="2752"/>
    </location>
</feature>
<feature type="region of interest" description="Disordered" evidence="1">
    <location>
        <begin position="1110"/>
        <end position="1130"/>
    </location>
</feature>
<feature type="region of interest" description="Disordered" evidence="1">
    <location>
        <begin position="3365"/>
        <end position="3429"/>
    </location>
</feature>
<organism evidence="4 5">
    <name type="scientific">Nocardiopsis mangrovi</name>
    <dbReference type="NCBI Taxonomy" id="1179818"/>
    <lineage>
        <taxon>Bacteria</taxon>
        <taxon>Bacillati</taxon>
        <taxon>Actinomycetota</taxon>
        <taxon>Actinomycetes</taxon>
        <taxon>Streptosporangiales</taxon>
        <taxon>Nocardiopsidaceae</taxon>
        <taxon>Nocardiopsis</taxon>
    </lineage>
</organism>
<feature type="compositionally biased region" description="Basic and acidic residues" evidence="1">
    <location>
        <begin position="3367"/>
        <end position="3387"/>
    </location>
</feature>
<comment type="caution">
    <text evidence="4">The sequence shown here is derived from an EMBL/GenBank/DDBJ whole genome shotgun (WGS) entry which is preliminary data.</text>
</comment>
<feature type="compositionally biased region" description="Low complexity" evidence="1">
    <location>
        <begin position="3417"/>
        <end position="3429"/>
    </location>
</feature>
<keyword evidence="2" id="KW-0812">Transmembrane</keyword>
<keyword evidence="5" id="KW-1185">Reference proteome</keyword>
<feature type="compositionally biased region" description="Gly residues" evidence="1">
    <location>
        <begin position="773"/>
        <end position="787"/>
    </location>
</feature>
<feature type="domain" description="Outer membrane channel protein CpnT-like N-terminal" evidence="3">
    <location>
        <begin position="20"/>
        <end position="139"/>
    </location>
</feature>
<evidence type="ECO:0000313" key="5">
    <source>
        <dbReference type="Proteomes" id="UP001595923"/>
    </source>
</evidence>
<feature type="compositionally biased region" description="Low complexity" evidence="1">
    <location>
        <begin position="2706"/>
        <end position="2722"/>
    </location>
</feature>
<accession>A0ABV9E4S2</accession>
<evidence type="ECO:0000256" key="1">
    <source>
        <dbReference type="SAM" id="MobiDB-lite"/>
    </source>
</evidence>
<evidence type="ECO:0000259" key="3">
    <source>
        <dbReference type="Pfam" id="PF25547"/>
    </source>
</evidence>
<feature type="compositionally biased region" description="Basic residues" evidence="1">
    <location>
        <begin position="1414"/>
        <end position="1429"/>
    </location>
</feature>
<feature type="region of interest" description="Disordered" evidence="1">
    <location>
        <begin position="3128"/>
        <end position="3154"/>
    </location>
</feature>
<evidence type="ECO:0000256" key="2">
    <source>
        <dbReference type="SAM" id="Phobius"/>
    </source>
</evidence>
<feature type="compositionally biased region" description="Basic and acidic residues" evidence="1">
    <location>
        <begin position="746"/>
        <end position="757"/>
    </location>
</feature>
<feature type="compositionally biased region" description="Low complexity" evidence="1">
    <location>
        <begin position="822"/>
        <end position="836"/>
    </location>
</feature>
<feature type="compositionally biased region" description="Low complexity" evidence="1">
    <location>
        <begin position="1675"/>
        <end position="1685"/>
    </location>
</feature>
<feature type="compositionally biased region" description="Pro residues" evidence="1">
    <location>
        <begin position="933"/>
        <end position="944"/>
    </location>
</feature>
<feature type="region of interest" description="Disordered" evidence="1">
    <location>
        <begin position="243"/>
        <end position="359"/>
    </location>
</feature>
<feature type="region of interest" description="Disordered" evidence="1">
    <location>
        <begin position="1520"/>
        <end position="1541"/>
    </location>
</feature>
<feature type="non-terminal residue" evidence="4">
    <location>
        <position position="3429"/>
    </location>
</feature>
<proteinExistence type="predicted"/>
<dbReference type="Pfam" id="PF25547">
    <property type="entry name" value="WXG100_2"/>
    <property type="match status" value="1"/>
</dbReference>
<reference evidence="5" key="1">
    <citation type="journal article" date="2019" name="Int. J. Syst. Evol. Microbiol.">
        <title>The Global Catalogue of Microorganisms (GCM) 10K type strain sequencing project: providing services to taxonomists for standard genome sequencing and annotation.</title>
        <authorList>
            <consortium name="The Broad Institute Genomics Platform"/>
            <consortium name="The Broad Institute Genome Sequencing Center for Infectious Disease"/>
            <person name="Wu L."/>
            <person name="Ma J."/>
        </authorList>
    </citation>
    <scope>NUCLEOTIDE SEQUENCE [LARGE SCALE GENOMIC DNA]</scope>
    <source>
        <strain evidence="5">XZYJ18</strain>
    </source>
</reference>
<dbReference type="PANTHER" id="PTHR48125">
    <property type="entry name" value="LP07818P1"/>
    <property type="match status" value="1"/>
</dbReference>
<feature type="region of interest" description="Disordered" evidence="1">
    <location>
        <begin position="1644"/>
        <end position="1728"/>
    </location>
</feature>
<sequence length="3429" mass="361887">MAGGLQLPDGLAKLFYGLTGSPWFRADEVLLMALADVFDGTGSRFEREVPPVIDAVKRRVRSTFDSRAADHYEESINQFTSGKNNYVQTTADACYQMADFLRVVAKQVRYTKEMVIAQLVQLKLEIAWAIANAKWSFGATLGMIPIFERIASLAIQRIINFLISTLLAHITINVALAMTMDQLIQMRLIKDDYQDTNDNKLSLDAAVGGLLDGLFGAVLSGAGKEISDRITNNFGDILKINLRDSGPDPAPTPNTARGLGNDALAPPPRNEVGGPNSSPSPDGGPSPKGDRDVETGPGPSGGPGRSTDDVPGGGPALVPPPGRGADGTPPPPVRDAPPPPTRDAPPPPGAGGRDLPPTFIDDVSRVFARNTEDLMRPFGRTPRPWDNVATVNRFRDDMGKVFADNFGDRIGREAARDLGRDYADTFAANWGRRDIGDSLARVLDDAPGGPAGRLSPDVNAFLSRNLPEGIGSSLSEFAGNWRRMAAELAINPVEGAASNVLGEGFSNLILSPENEFKVTGMTAVAGASNALLTMGGAMGGVKALDGLENLFASKPGGPGTPTPLSAMESDPVSGNGAPGTPGNGGGSAYRGGPGGSGEGGGDRGNGPDDRQGPADEEGIDGAPDRLGLRDSDDLADDAPGAGSGHRDLPGAGDNARPTPPPEAPGHPAPGELPRTEAPPPGVTEYDGSPIEAPRSERPGDGAPQGADNPAAPPRSSVDAPAPLRAETPSDAGPNRYPNAEPTPPPHADDPSLPRIDDDAVDAPILDGNTVDGPGEGAGLPQGGGAMEGGPDSDVPPTGSGFAGVPPVAATTPPPGHGGEGTGASRPNAAAPRAGADNGAGRGDGTSPTSPRPTSGQDESVVPDDASVVTTENGQDGTPLPEGSPIPETVPSPMAMSFADALTPPVTESADPAWTDGEDAASPINAAAERGQPGPRPATQPPSPTPVSQDPSPAPNRSPSARDDESQAEQRAHSDLTSEDLADLYDSPPAESPMVSQSVDPGDPWQGNPPKSLDLGALQDSKGGKEGPRSVEEAIAGLAVFRDAITDVGASFENDQWVNLADRFDHSYADEDGYGGYDDSSEGQYQPGVQTSWDPTQVQYSQYPAATYDVSAATQDEQSEDSAGETEQAQDLSGEAITLWNGSFAGIADLVVATRTVAEREVLNYGGPDGSTELMRFANGAQAVYKNTGENTDSLNRADAEQLGSLVGRAIGANVPGVLRLGENRLLMHFMSGESGYIHDDNPQSPLTHTWDGHVLGLLDLLIANDDRNPGNWLDQGNGRIAGIDHGSAWFRSEYTPEDPTDLSTMSNTDAMRPFYDFDGNVWIVNPLTRADIRWLRTRLAPLRPEFDRLGRTAWFDEMMARLDMLDRHARGTISLLVRDSDLPGSRRDDDPPAPGGGQGGSSSSRSAPGSGGGTRRHHGPGHGSSRHGGHSGSGRYRRHGVDDTPVQDAGNSDQEIPDLIADAAADARDEAVRLRTVADAARTRAQETAAGAEAESIRREAHAAEVAADDAEYFADLAERDARTAEERAENAPREAQTAERRVDDLAGGVFRETEVEERAEIEGAADDSGNLYDGSSVKSRTITESADPGDPWQGSPPRSLDLSALFDSKKGPEGAMVLPGGLADPLGLFSGGQPPLQVFMALGGEGASSPLQPTSGEGARAVPPGLTPVPPAPGTAHPAGPSGAVTAGQPSAGPTSDGAPHRFTPPAPAPVRNDLPSPDTWGAESAPQRRLLSRNFIETLDPPGDEGAFDSSVDDMSVDASQAGDAPPLTVEIDTPNGRMRAEVSIDNRFFESSTIEIDRDGDEAGGPSGVRNVTLRLRHFSGNGVDAEARGAAVEGLKRRIEAVYNDQYVLPRDGRQLNVSVVEAGYMDPQDTVHATVTWYPVEAGADGSPAGPDGRGVGEVLRLLGMLDGDPARGVAEPYVAELTLDRIGIMVEPRPARRIPDPEGDRPATKYTRAEHGLVHASVWEHARTTAQVHHVGGAHMSADFADVLTGQSDRPAGYLDHIANTRRFEWRRLEIPPEHRTEGGPTHVMEITYRHRIDDESGMTDEEFDAYLQEYADELNAMMNYQHRLRGDGSVVNADGRVVHRLGSALLETLFGKDGNPDARDLDGSPVTVPGADPLAGTGDQLHIRLELADDTTPADQVHQYTTVHRYDPSLPYIQQQMTTTDWYDRGYPVKSRVHEALHKLGLLDEYPEDGSFRRWGDDADAVRPGPGVMGHGWVGDGEGGTMVEVADPWIRSRDIDTIGSVIDRGSSAQAPLKRVADLSAEDTSLITAYLTPGASDAGRVFAHFALAVDEHARGWSNDQGADQFIASPADAAARGAVREQVAVADGARALARVERARGEAARGAGQDGVADAADASATRLQNAARAADARADEAREHAAVSGADARVLRARDAFTADVDLWRADGRLAQMMFFVSQSGVDVPFRAVVDTLPDAQRMRLGESLAGSHDPVAGAEALAVFAAGRDSASGSGRIRDIPAAQGHPAISARDAESRLEEWRRDGRLLGGLHVLSDNAIAVMGDDWTHALPGPAQQQVLTLLSPYQAAPSATPGTGLGALAPPVAGRAVLDMLGSAYDQVALGASAKDIAVNVPGHPPARFTDQQVYDQLMAWNSQGVLAEALRVLQWSGVPITDAQIGAIAPAVAAQPSGQAAQGPYQQAPGAWGGHYAPGMAPRSGATQALPVRAADDGAAHQSPVPPAADSTPPATPDPSDAPVSGPPVNHRPGDPAPRATGLSDPGTWGVESDPRKRLFSRHLVETLTPPDDAPPLTVEVDTPNGRMRAQVSIDNRFFESSTIPIDRDGDDGPSSVRNVLLRFRHVPGNGAGQDAVLTAAEGFQHQVEAVFNDAYVLPRSGAQLNVEVIKAEGSSSQDSAPVHATVTWLPVQASADGSPPPALGPDADGQGIKEVLRRLGLLDGDPARGVAEPYVARRTLDRIEAMVEPRPARRFSDPERDRTAQEHEHVGVVDPDDMDPEVWAAARAAAEVHQVGGAHVSPESAEIQRDARVARLEYLAEAGPQRLIEADMGPKWVVPPRFEWRRIKIPEEYREEGGATHIREITFRPRVTRDPGMTQEQYDDYLREYRDELEFMWNVRFRLRGDGSFVNENGEVVHRLGKDRFETLFGKGSEPEAPDLKGKKITVPGADPLPGTGDQVHVRLELAGDTTPADDVHAEVTLRHHDPSQGAPPPMDMDNWHDGFSAAVAVHEGGGGHRIGLPDTYQDARSVFRSSADANAVRPGYGVMGNSWMDHAGGQKIAEPQILTQYLDITGSLMDRDSSDYSPPMRAGELSGEVKWAIARTLEPGLSPTDRRLAGVFDRFALATDRVLRGWDGSRVADALVSPEDAAVRGAVREHLSVAADARGAARREHERADAARAQGDDATARAADTRAAGFETAAQEADARADEARRRAAGTGADARAADAL</sequence>
<feature type="compositionally biased region" description="Low complexity" evidence="1">
    <location>
        <begin position="273"/>
        <end position="287"/>
    </location>
</feature>
<dbReference type="EMBL" id="JBHSFQ010000053">
    <property type="protein sequence ID" value="MFC4565922.1"/>
    <property type="molecule type" value="Genomic_DNA"/>
</dbReference>
<dbReference type="PANTHER" id="PTHR48125:SF12">
    <property type="entry name" value="AT HOOK TRANSCRIPTION FACTOR FAMILY-RELATED"/>
    <property type="match status" value="1"/>
</dbReference>
<name>A0ABV9E4S2_9ACTN</name>
<feature type="compositionally biased region" description="Low complexity" evidence="1">
    <location>
        <begin position="3388"/>
        <end position="3404"/>
    </location>
</feature>
<feature type="region of interest" description="Disordered" evidence="1">
    <location>
        <begin position="1378"/>
        <end position="1454"/>
    </location>
</feature>
<evidence type="ECO:0000313" key="4">
    <source>
        <dbReference type="EMBL" id="MFC4565922.1"/>
    </source>
</evidence>
<protein>
    <recommendedName>
        <fullName evidence="3">Outer membrane channel protein CpnT-like N-terminal domain-containing protein</fullName>
    </recommendedName>
</protein>
<feature type="compositionally biased region" description="Low complexity" evidence="1">
    <location>
        <begin position="945"/>
        <end position="958"/>
    </location>
</feature>
<feature type="compositionally biased region" description="Polar residues" evidence="1">
    <location>
        <begin position="845"/>
        <end position="857"/>
    </location>
</feature>